<dbReference type="AlphaFoldDB" id="A0A9Q3QC77"/>
<accession>A0A9Q3QC77</accession>
<organism evidence="1 2">
    <name type="scientific">Austropuccinia psidii MF-1</name>
    <dbReference type="NCBI Taxonomy" id="1389203"/>
    <lineage>
        <taxon>Eukaryota</taxon>
        <taxon>Fungi</taxon>
        <taxon>Dikarya</taxon>
        <taxon>Basidiomycota</taxon>
        <taxon>Pucciniomycotina</taxon>
        <taxon>Pucciniomycetes</taxon>
        <taxon>Pucciniales</taxon>
        <taxon>Sphaerophragmiaceae</taxon>
        <taxon>Austropuccinia</taxon>
    </lineage>
</organism>
<dbReference type="EMBL" id="AVOT02150902">
    <property type="protein sequence ID" value="MBW0592879.1"/>
    <property type="molecule type" value="Genomic_DNA"/>
</dbReference>
<gene>
    <name evidence="1" type="ORF">O181_132594</name>
</gene>
<proteinExistence type="predicted"/>
<sequence>MSVLTHPYALAPLPHPHDFPPMLPPHVCPHSSLHFCTPAAYHAYAPAPTSRYVHLSLHFHTPTSFSPQVTMIMLPHYICRVWWLVGVHDEPNHRNMLSGLLCQTLLGGNYLGYSQCCG</sequence>
<evidence type="ECO:0000313" key="1">
    <source>
        <dbReference type="EMBL" id="MBW0592879.1"/>
    </source>
</evidence>
<name>A0A9Q3QC77_9BASI</name>
<reference evidence="1" key="1">
    <citation type="submission" date="2021-03" db="EMBL/GenBank/DDBJ databases">
        <title>Draft genome sequence of rust myrtle Austropuccinia psidii MF-1, a brazilian biotype.</title>
        <authorList>
            <person name="Quecine M.C."/>
            <person name="Pachon D.M.R."/>
            <person name="Bonatelli M.L."/>
            <person name="Correr F.H."/>
            <person name="Franceschini L.M."/>
            <person name="Leite T.F."/>
            <person name="Margarido G.R.A."/>
            <person name="Almeida C.A."/>
            <person name="Ferrarezi J.A."/>
            <person name="Labate C.A."/>
        </authorList>
    </citation>
    <scope>NUCLEOTIDE SEQUENCE</scope>
    <source>
        <strain evidence="1">MF-1</strain>
    </source>
</reference>
<comment type="caution">
    <text evidence="1">The sequence shown here is derived from an EMBL/GenBank/DDBJ whole genome shotgun (WGS) entry which is preliminary data.</text>
</comment>
<protein>
    <submittedName>
        <fullName evidence="1">Uncharacterized protein</fullName>
    </submittedName>
</protein>
<evidence type="ECO:0000313" key="2">
    <source>
        <dbReference type="Proteomes" id="UP000765509"/>
    </source>
</evidence>
<keyword evidence="2" id="KW-1185">Reference proteome</keyword>
<dbReference type="Proteomes" id="UP000765509">
    <property type="component" value="Unassembled WGS sequence"/>
</dbReference>